<evidence type="ECO:0000256" key="3">
    <source>
        <dbReference type="ARBA" id="ARBA00023002"/>
    </source>
</evidence>
<dbReference type="Gene3D" id="1.10.760.10">
    <property type="entry name" value="Cytochrome c-like domain"/>
    <property type="match status" value="2"/>
</dbReference>
<comment type="subcellular location">
    <subcellularLocation>
        <location evidence="1">Cell envelope</location>
    </subcellularLocation>
</comment>
<feature type="binding site" description="axial binding residue" evidence="5">
    <location>
        <position position="86"/>
    </location>
    <ligand>
        <name>heme c</name>
        <dbReference type="ChEBI" id="CHEBI:61717"/>
        <label>1</label>
    </ligand>
    <ligandPart>
        <name>Fe</name>
        <dbReference type="ChEBI" id="CHEBI:18248"/>
    </ligandPart>
</feature>
<protein>
    <submittedName>
        <fullName evidence="8">Cytochrome-c peroxidase</fullName>
    </submittedName>
</protein>
<dbReference type="OrthoDB" id="9805202at2"/>
<dbReference type="GO" id="GO:0004130">
    <property type="term" value="F:cytochrome-c peroxidase activity"/>
    <property type="evidence" value="ECO:0007669"/>
    <property type="project" value="TreeGrafter"/>
</dbReference>
<feature type="binding site" description="covalent" evidence="4">
    <location>
        <position position="225"/>
    </location>
    <ligand>
        <name>heme c</name>
        <dbReference type="ChEBI" id="CHEBI:61717"/>
        <label>2</label>
    </ligand>
</feature>
<dbReference type="PIRSF" id="PIRSF000294">
    <property type="entry name" value="Cytochrome-c_peroxidase"/>
    <property type="match status" value="1"/>
</dbReference>
<keyword evidence="2 6" id="KW-0732">Signal</keyword>
<feature type="binding site" description="covalent" evidence="4">
    <location>
        <position position="228"/>
    </location>
    <ligand>
        <name>heme c</name>
        <dbReference type="ChEBI" id="CHEBI:61717"/>
        <label>2</label>
    </ligand>
</feature>
<dbReference type="EMBL" id="LVXG01000023">
    <property type="protein sequence ID" value="OQP47108.1"/>
    <property type="molecule type" value="Genomic_DNA"/>
</dbReference>
<sequence length="347" mass="38738">MVVRWTIRVCLLLFLGCLLVNACNKKSGGDNSGPHPLTLPQPAGFPAPQYSFTGNPLTQEGVELGRKLFYDGRLSKDGNFPCASCHQQFAAFATYDHPLSHGFDNQFTFRNAPGLFNMAWNKEMHWDGGITNIEVQPLAPLTAPNEMAESISNVISKLQQDDTYKKMFTAAFGSDTINSQRLLFAITQFVTSLVSANSKYDKVKQGLASFSLTEQNGYTLFQAKCTSCHPEPLFTDHSFRNVGLPLDPFIKDVGRMRITNNRTDSLKFKVPSLRNVALTFPYEHDGRFASITSVLDFYSSDVQTGPTLDPLLKNKIPLTNAEKFYLLEFLKTLTDSTFLNDARFAQP</sequence>
<evidence type="ECO:0000313" key="8">
    <source>
        <dbReference type="EMBL" id="OQP47108.1"/>
    </source>
</evidence>
<feature type="domain" description="Di-haem cytochrome c peroxidase" evidence="7">
    <location>
        <begin position="60"/>
        <end position="206"/>
    </location>
</feature>
<evidence type="ECO:0000256" key="1">
    <source>
        <dbReference type="ARBA" id="ARBA00004196"/>
    </source>
</evidence>
<feature type="binding site" description="covalent" evidence="4">
    <location>
        <position position="82"/>
    </location>
    <ligand>
        <name>heme c</name>
        <dbReference type="ChEBI" id="CHEBI:61717"/>
        <label>1</label>
    </ligand>
</feature>
<accession>A0A1V9ELT3</accession>
<comment type="cofactor">
    <cofactor evidence="4">
        <name>heme</name>
        <dbReference type="ChEBI" id="CHEBI:30413"/>
    </cofactor>
    <text evidence="4">Binds 2 heme groups.</text>
</comment>
<evidence type="ECO:0000313" key="9">
    <source>
        <dbReference type="Proteomes" id="UP000192610"/>
    </source>
</evidence>
<proteinExistence type="predicted"/>
<dbReference type="SUPFAM" id="SSF46626">
    <property type="entry name" value="Cytochrome c"/>
    <property type="match status" value="2"/>
</dbReference>
<dbReference type="GO" id="GO:0030313">
    <property type="term" value="C:cell envelope"/>
    <property type="evidence" value="ECO:0007669"/>
    <property type="project" value="UniProtKB-SubCell"/>
</dbReference>
<feature type="chain" id="PRO_5013388714" evidence="6">
    <location>
        <begin position="23"/>
        <end position="347"/>
    </location>
</feature>
<evidence type="ECO:0000256" key="2">
    <source>
        <dbReference type="ARBA" id="ARBA00022729"/>
    </source>
</evidence>
<evidence type="ECO:0000256" key="6">
    <source>
        <dbReference type="SAM" id="SignalP"/>
    </source>
</evidence>
<name>A0A1V9ELT3_9BACT</name>
<organism evidence="8 9">
    <name type="scientific">Niastella yeongjuensis</name>
    <dbReference type="NCBI Taxonomy" id="354355"/>
    <lineage>
        <taxon>Bacteria</taxon>
        <taxon>Pseudomonadati</taxon>
        <taxon>Bacteroidota</taxon>
        <taxon>Chitinophagia</taxon>
        <taxon>Chitinophagales</taxon>
        <taxon>Chitinophagaceae</taxon>
        <taxon>Niastella</taxon>
    </lineage>
</organism>
<dbReference type="GO" id="GO:0009055">
    <property type="term" value="F:electron transfer activity"/>
    <property type="evidence" value="ECO:0007669"/>
    <property type="project" value="InterPro"/>
</dbReference>
<dbReference type="GO" id="GO:0046872">
    <property type="term" value="F:metal ion binding"/>
    <property type="evidence" value="ECO:0007669"/>
    <property type="project" value="UniProtKB-KW"/>
</dbReference>
<dbReference type="AlphaFoldDB" id="A0A1V9ELT3"/>
<dbReference type="InterPro" id="IPR004852">
    <property type="entry name" value="Di-haem_cyt_c_peroxidsae"/>
</dbReference>
<dbReference type="InterPro" id="IPR036909">
    <property type="entry name" value="Cyt_c-like_dom_sf"/>
</dbReference>
<keyword evidence="9" id="KW-1185">Reference proteome</keyword>
<comment type="caution">
    <text evidence="8">The sequence shown here is derived from an EMBL/GenBank/DDBJ whole genome shotgun (WGS) entry which is preliminary data.</text>
</comment>
<dbReference type="Pfam" id="PF03150">
    <property type="entry name" value="CCP_MauG"/>
    <property type="match status" value="1"/>
</dbReference>
<keyword evidence="5" id="KW-0479">Metal-binding</keyword>
<reference evidence="9" key="1">
    <citation type="submission" date="2016-04" db="EMBL/GenBank/DDBJ databases">
        <authorList>
            <person name="Chen L."/>
            <person name="Zhuang W."/>
            <person name="Wang G."/>
        </authorList>
    </citation>
    <scope>NUCLEOTIDE SEQUENCE [LARGE SCALE GENOMIC DNA]</scope>
    <source>
        <strain evidence="9">17621</strain>
    </source>
</reference>
<evidence type="ECO:0000256" key="5">
    <source>
        <dbReference type="PIRSR" id="PIRSR000294-2"/>
    </source>
</evidence>
<dbReference type="InterPro" id="IPR051395">
    <property type="entry name" value="Cytochrome_c_Peroxidase/MauG"/>
</dbReference>
<dbReference type="STRING" id="354355.SAMN05660816_01275"/>
<keyword evidence="8" id="KW-0575">Peroxidase</keyword>
<dbReference type="GO" id="GO:0020037">
    <property type="term" value="F:heme binding"/>
    <property type="evidence" value="ECO:0007669"/>
    <property type="project" value="InterPro"/>
</dbReference>
<comment type="PTM">
    <text evidence="4">Binds 2 heme groups per subunit.</text>
</comment>
<evidence type="ECO:0000259" key="7">
    <source>
        <dbReference type="Pfam" id="PF03150"/>
    </source>
</evidence>
<dbReference type="Proteomes" id="UP000192610">
    <property type="component" value="Unassembled WGS sequence"/>
</dbReference>
<keyword evidence="3" id="KW-0560">Oxidoreductase</keyword>
<keyword evidence="5" id="KW-0408">Iron</keyword>
<gene>
    <name evidence="8" type="ORF">A4H97_06240</name>
</gene>
<dbReference type="PANTHER" id="PTHR30600">
    <property type="entry name" value="CYTOCHROME C PEROXIDASE-RELATED"/>
    <property type="match status" value="1"/>
</dbReference>
<feature type="binding site" description="axial binding residue" evidence="5">
    <location>
        <position position="229"/>
    </location>
    <ligand>
        <name>heme c</name>
        <dbReference type="ChEBI" id="CHEBI:61717"/>
        <label>2</label>
    </ligand>
    <ligandPart>
        <name>Fe</name>
        <dbReference type="ChEBI" id="CHEBI:18248"/>
    </ligandPart>
</feature>
<keyword evidence="4" id="KW-0349">Heme</keyword>
<dbReference type="InterPro" id="IPR026259">
    <property type="entry name" value="MauG/Cytc_peroxidase"/>
</dbReference>
<feature type="signal peptide" evidence="6">
    <location>
        <begin position="1"/>
        <end position="22"/>
    </location>
</feature>
<feature type="binding site" description="covalent" evidence="4">
    <location>
        <position position="85"/>
    </location>
    <ligand>
        <name>heme c</name>
        <dbReference type="ChEBI" id="CHEBI:61717"/>
        <label>1</label>
    </ligand>
</feature>
<evidence type="ECO:0000256" key="4">
    <source>
        <dbReference type="PIRSR" id="PIRSR000294-1"/>
    </source>
</evidence>